<protein>
    <submittedName>
        <fullName evidence="2">Uncharacterized protein</fullName>
    </submittedName>
</protein>
<feature type="signal peptide" evidence="1">
    <location>
        <begin position="1"/>
        <end position="18"/>
    </location>
</feature>
<proteinExistence type="predicted"/>
<accession>A0A7M6UVE7</accession>
<feature type="chain" id="PRO_5029470973" evidence="1">
    <location>
        <begin position="19"/>
        <end position="388"/>
    </location>
</feature>
<evidence type="ECO:0000313" key="3">
    <source>
        <dbReference type="Proteomes" id="UP000002358"/>
    </source>
</evidence>
<dbReference type="EnsemblMetazoa" id="NM_001161567">
    <property type="protein sequence ID" value="NP_001155039"/>
    <property type="gene ID" value="LOC100302004"/>
</dbReference>
<reference evidence="2" key="1">
    <citation type="submission" date="2021-01" db="UniProtKB">
        <authorList>
            <consortium name="EnsemblMetazoa"/>
        </authorList>
    </citation>
    <scope>IDENTIFICATION</scope>
</reference>
<gene>
    <name evidence="2" type="primary">100302004</name>
</gene>
<dbReference type="KEGG" id="nvi:100302004"/>
<sequence>MSGLQIFTFISILSTVLSLRIEKCRTNGTISIADSSYSKHDTYINGYIDAELNDREVNGAIFIKSMTFHGDMQADGDDFITDISVRLDQLIKEVRVQRIIDFANEGFTDVVMTKCNLGFVDNYDLRIGARYKVEQLILRHAETCFRRLLCYYDPDSHRIGDDLIVTSESRKQALHTTSQEAVNSIIDLALRTLINGLIAANKSVFQIPQYNGILLDNWVNKLWLKFEGGLIDIVPYIMRTEDFTIAHEGKRFIIGSAANLTGGTILLKKFTFTHKFMVAPKIDYSGTLPLEPKGISLRAKISFDYNVSPCKISFHHFDMKIPQENVNFAEYLGNTIDTLLTASNVKSIVIDLLIGLALDPLKNLIKKLDCEALRSTLFHLQKANSSRA</sequence>
<keyword evidence="1" id="KW-0732">Signal</keyword>
<dbReference type="AlphaFoldDB" id="A0A7M6UVE7"/>
<evidence type="ECO:0000256" key="1">
    <source>
        <dbReference type="SAM" id="SignalP"/>
    </source>
</evidence>
<evidence type="ECO:0000313" key="2">
    <source>
        <dbReference type="EnsemblMetazoa" id="NP_001155039"/>
    </source>
</evidence>
<dbReference type="Proteomes" id="UP000002358">
    <property type="component" value="Chromosome 3"/>
</dbReference>
<dbReference type="InParanoid" id="A0A7M6UVE7"/>
<keyword evidence="3" id="KW-1185">Reference proteome</keyword>
<organism evidence="2 3">
    <name type="scientific">Nasonia vitripennis</name>
    <name type="common">Parasitic wasp</name>
    <dbReference type="NCBI Taxonomy" id="7425"/>
    <lineage>
        <taxon>Eukaryota</taxon>
        <taxon>Metazoa</taxon>
        <taxon>Ecdysozoa</taxon>
        <taxon>Arthropoda</taxon>
        <taxon>Hexapoda</taxon>
        <taxon>Insecta</taxon>
        <taxon>Pterygota</taxon>
        <taxon>Neoptera</taxon>
        <taxon>Endopterygota</taxon>
        <taxon>Hymenoptera</taxon>
        <taxon>Apocrita</taxon>
        <taxon>Proctotrupomorpha</taxon>
        <taxon>Chalcidoidea</taxon>
        <taxon>Pteromalidae</taxon>
        <taxon>Pteromalinae</taxon>
        <taxon>Nasonia</taxon>
    </lineage>
</organism>
<name>A0A7M6UVE7_NASVI</name>